<organism evidence="21">
    <name type="scientific">Babesia orientalis</name>
    <dbReference type="NCBI Taxonomy" id="273649"/>
    <lineage>
        <taxon>Eukaryota</taxon>
        <taxon>Sar</taxon>
        <taxon>Alveolata</taxon>
        <taxon>Apicomplexa</taxon>
        <taxon>Aconoidasida</taxon>
        <taxon>Piroplasmida</taxon>
        <taxon>Babesiidae</taxon>
        <taxon>Babesia</taxon>
    </lineage>
</organism>
<evidence type="ECO:0000256" key="5">
    <source>
        <dbReference type="ARBA" id="ARBA00006825"/>
    </source>
</evidence>
<dbReference type="Gene3D" id="1.10.1740.10">
    <property type="match status" value="1"/>
</dbReference>
<feature type="domain" description="1-deoxy-D-xylulose 5-phosphate reductoisomerase N-terminal" evidence="18">
    <location>
        <begin position="50"/>
        <end position="178"/>
    </location>
</feature>
<gene>
    <name evidence="21" type="primary">DXR</name>
</gene>
<evidence type="ECO:0000256" key="17">
    <source>
        <dbReference type="SAM" id="SignalP"/>
    </source>
</evidence>
<evidence type="ECO:0000259" key="19">
    <source>
        <dbReference type="Pfam" id="PF08436"/>
    </source>
</evidence>
<dbReference type="Pfam" id="PF02670">
    <property type="entry name" value="DXP_reductoisom"/>
    <property type="match status" value="1"/>
</dbReference>
<evidence type="ECO:0000256" key="4">
    <source>
        <dbReference type="ARBA" id="ARBA00005094"/>
    </source>
</evidence>
<dbReference type="GO" id="GO:0051484">
    <property type="term" value="P:isopentenyl diphosphate biosynthetic process, methylerythritol 4-phosphate pathway involved in terpenoid biosynthetic process"/>
    <property type="evidence" value="ECO:0007669"/>
    <property type="project" value="TreeGrafter"/>
</dbReference>
<comment type="cofactor">
    <cofactor evidence="1">
        <name>Mn(2+)</name>
        <dbReference type="ChEBI" id="CHEBI:29035"/>
    </cofactor>
</comment>
<dbReference type="InterPro" id="IPR036291">
    <property type="entry name" value="NAD(P)-bd_dom_sf"/>
</dbReference>
<dbReference type="InterPro" id="IPR036169">
    <property type="entry name" value="DXPR_C_sf"/>
</dbReference>
<evidence type="ECO:0000256" key="12">
    <source>
        <dbReference type="ARBA" id="ARBA00023002"/>
    </source>
</evidence>
<evidence type="ECO:0000256" key="7">
    <source>
        <dbReference type="ARBA" id="ARBA00022640"/>
    </source>
</evidence>
<dbReference type="PANTHER" id="PTHR30525:SF0">
    <property type="entry name" value="1-DEOXY-D-XYLULOSE 5-PHOSPHATE REDUCTOISOMERASE, CHLOROPLASTIC"/>
    <property type="match status" value="1"/>
</dbReference>
<dbReference type="EC" id="1.1.1.267" evidence="6"/>
<keyword evidence="8" id="KW-0479">Metal-binding</keyword>
<dbReference type="GO" id="GO:0020011">
    <property type="term" value="C:apicoplast"/>
    <property type="evidence" value="ECO:0007669"/>
    <property type="project" value="UniProtKB-SubCell"/>
</dbReference>
<evidence type="ECO:0000256" key="9">
    <source>
        <dbReference type="ARBA" id="ARBA00022857"/>
    </source>
</evidence>
<keyword evidence="7" id="KW-0934">Plastid</keyword>
<keyword evidence="9" id="KW-0521">NADP</keyword>
<dbReference type="InterPro" id="IPR003821">
    <property type="entry name" value="DXP_reductoisomerase"/>
</dbReference>
<evidence type="ECO:0000256" key="13">
    <source>
        <dbReference type="ARBA" id="ARBA00023211"/>
    </source>
</evidence>
<comment type="catalytic activity">
    <reaction evidence="15">
        <text>2-C-methyl-D-erythritol 4-phosphate + NADP(+) = 1-deoxy-D-xylulose 5-phosphate + NADPH + H(+)</text>
        <dbReference type="Rhea" id="RHEA:13717"/>
        <dbReference type="ChEBI" id="CHEBI:15378"/>
        <dbReference type="ChEBI" id="CHEBI:57783"/>
        <dbReference type="ChEBI" id="CHEBI:57792"/>
        <dbReference type="ChEBI" id="CHEBI:58262"/>
        <dbReference type="ChEBI" id="CHEBI:58349"/>
        <dbReference type="EC" id="1.1.1.267"/>
    </reaction>
    <physiologicalReaction direction="right-to-left" evidence="15">
        <dbReference type="Rhea" id="RHEA:13719"/>
    </physiologicalReaction>
</comment>
<dbReference type="InterPro" id="IPR026877">
    <property type="entry name" value="DXPR_C"/>
</dbReference>
<proteinExistence type="evidence at transcript level"/>
<dbReference type="HAMAP" id="MF_00183">
    <property type="entry name" value="DXP_reductoisom"/>
    <property type="match status" value="1"/>
</dbReference>
<evidence type="ECO:0000259" key="20">
    <source>
        <dbReference type="Pfam" id="PF13288"/>
    </source>
</evidence>
<dbReference type="AlphaFoldDB" id="A0A346CI68"/>
<dbReference type="SUPFAM" id="SSF69055">
    <property type="entry name" value="1-deoxy-D-xylulose-5-phosphate reductoisomerase, C-terminal domain"/>
    <property type="match status" value="1"/>
</dbReference>
<name>A0A346CI68_9APIC</name>
<feature type="signal peptide" evidence="17">
    <location>
        <begin position="1"/>
        <end position="27"/>
    </location>
</feature>
<protein>
    <recommendedName>
        <fullName evidence="16">1-deoxy-D-xylulose 5-phosphate reductoisomerase, apicoplastic</fullName>
        <ecNumber evidence="6">1.1.1.267</ecNumber>
    </recommendedName>
</protein>
<comment type="similarity">
    <text evidence="5">Belongs to the DXR family.</text>
</comment>
<dbReference type="PANTHER" id="PTHR30525">
    <property type="entry name" value="1-DEOXY-D-XYLULOSE 5-PHOSPHATE REDUCTOISOMERASE"/>
    <property type="match status" value="1"/>
</dbReference>
<dbReference type="FunFam" id="3.40.50.720:FF:000045">
    <property type="entry name" value="1-deoxy-D-xylulose 5-phosphate reductoisomerase"/>
    <property type="match status" value="1"/>
</dbReference>
<sequence length="456" mass="50095">MVGNHHRGSILYMWCAVSLVALPQTTGFRYSPNTSPSLRSRPLLANPIKVAVIGSTGSIGTQTLDIIRRINNTADEPKFKVVALTANRDISGLAKLAAEFTPHILNINYGGEELRQTVPNSCDITTGKEGVLNICKSFDFDLLVMGISGCAGIEPTIAAAQSGKRMALANKESVVSAGSLLRKAINKSKCELIPIDSEHNAIYQCLTSSARDLLEQTKLRDTRPLCGISKNVLDSVKRLIITSSGGPFRDTNPSLMKTLRLKDALKHPVWSMGAKITIDSSTMMNKGLEVIEAHELFGIPYDSIKVLIHKECIVHSMVQFVDNSVLAQLYNPDMRLPIAYALNWPDRLANTLQELNLVEQTLTFADPDLQKFPCLKLAYEVGKMGGLYPTVLNAANEQANELLRRDAIAHCEIYDLVKRAIDAFQHPSISQPGIKDIMEADSWGKKHVMDCISGRK</sequence>
<dbReference type="Gene3D" id="3.40.50.720">
    <property type="entry name" value="NAD(P)-binding Rossmann-like Domain"/>
    <property type="match status" value="1"/>
</dbReference>
<dbReference type="EMBL" id="MH429607">
    <property type="protein sequence ID" value="AXL95193.1"/>
    <property type="molecule type" value="mRNA"/>
</dbReference>
<evidence type="ECO:0000256" key="11">
    <source>
        <dbReference type="ARBA" id="ARBA00022946"/>
    </source>
</evidence>
<dbReference type="Pfam" id="PF13288">
    <property type="entry name" value="DXPR_C"/>
    <property type="match status" value="1"/>
</dbReference>
<keyword evidence="13" id="KW-0464">Manganese</keyword>
<keyword evidence="17" id="KW-0732">Signal</keyword>
<evidence type="ECO:0000256" key="6">
    <source>
        <dbReference type="ARBA" id="ARBA00012366"/>
    </source>
</evidence>
<keyword evidence="14" id="KW-0414">Isoprene biosynthesis</keyword>
<evidence type="ECO:0000256" key="1">
    <source>
        <dbReference type="ARBA" id="ARBA00001936"/>
    </source>
</evidence>
<dbReference type="GO" id="GO:0070402">
    <property type="term" value="F:NADPH binding"/>
    <property type="evidence" value="ECO:0007669"/>
    <property type="project" value="InterPro"/>
</dbReference>
<keyword evidence="12" id="KW-0560">Oxidoreductase</keyword>
<evidence type="ECO:0000256" key="8">
    <source>
        <dbReference type="ARBA" id="ARBA00022723"/>
    </source>
</evidence>
<dbReference type="SUPFAM" id="SSF51735">
    <property type="entry name" value="NAD(P)-binding Rossmann-fold domains"/>
    <property type="match status" value="1"/>
</dbReference>
<reference evidence="21" key="1">
    <citation type="journal article" date="2018" name="Parasit. Vectors">
        <title>Characterization of a novel secretory spherical body protein in Babesia orientalis and Babesia orientalis-infected erythrocytes.</title>
        <authorList>
            <person name="Guo J."/>
            <person name="Li M."/>
            <person name="Sun Y."/>
            <person name="Yu L."/>
            <person name="He P."/>
            <person name="Nie Z."/>
            <person name="Zhan X."/>
            <person name="Zhao Y."/>
            <person name="Luo X."/>
            <person name="Wang S."/>
            <person name="Aoyang S."/>
            <person name="Liu Q."/>
            <person name="Huang C."/>
            <person name="He L."/>
            <person name="Zhao J."/>
        </authorList>
    </citation>
    <scope>NUCLEOTIDE SEQUENCE</scope>
</reference>
<dbReference type="PIRSF" id="PIRSF006205">
    <property type="entry name" value="Dxp_reductismrs"/>
    <property type="match status" value="1"/>
</dbReference>
<dbReference type="UniPathway" id="UPA00056">
    <property type="reaction ID" value="UER00092"/>
</dbReference>
<evidence type="ECO:0000256" key="10">
    <source>
        <dbReference type="ARBA" id="ARBA00022887"/>
    </source>
</evidence>
<dbReference type="SUPFAM" id="SSF55347">
    <property type="entry name" value="Glyceraldehyde-3-phosphate dehydrogenase-like, C-terminal domain"/>
    <property type="match status" value="1"/>
</dbReference>
<evidence type="ECO:0000256" key="16">
    <source>
        <dbReference type="ARBA" id="ARBA00073770"/>
    </source>
</evidence>
<accession>A0A346CI68</accession>
<evidence type="ECO:0000256" key="15">
    <source>
        <dbReference type="ARBA" id="ARBA00048543"/>
    </source>
</evidence>
<evidence type="ECO:0000256" key="2">
    <source>
        <dbReference type="ARBA" id="ARBA00001946"/>
    </source>
</evidence>
<comment type="cofactor">
    <cofactor evidence="2">
        <name>Mg(2+)</name>
        <dbReference type="ChEBI" id="CHEBI:18420"/>
    </cofactor>
</comment>
<dbReference type="NCBIfam" id="TIGR00243">
    <property type="entry name" value="Dxr"/>
    <property type="match status" value="1"/>
</dbReference>
<evidence type="ECO:0000256" key="14">
    <source>
        <dbReference type="ARBA" id="ARBA00023229"/>
    </source>
</evidence>
<keyword evidence="10" id="KW-0933">Apicoplast</keyword>
<dbReference type="Pfam" id="PF08436">
    <property type="entry name" value="DXP_redisom_C"/>
    <property type="match status" value="1"/>
</dbReference>
<dbReference type="InterPro" id="IPR013512">
    <property type="entry name" value="DXP_reductoisomerase_N"/>
</dbReference>
<evidence type="ECO:0000256" key="3">
    <source>
        <dbReference type="ARBA" id="ARBA00004467"/>
    </source>
</evidence>
<feature type="chain" id="PRO_5016948029" description="1-deoxy-D-xylulose 5-phosphate reductoisomerase, apicoplastic" evidence="17">
    <location>
        <begin position="28"/>
        <end position="456"/>
    </location>
</feature>
<evidence type="ECO:0000259" key="18">
    <source>
        <dbReference type="Pfam" id="PF02670"/>
    </source>
</evidence>
<keyword evidence="11" id="KW-0809">Transit peptide</keyword>
<evidence type="ECO:0000313" key="21">
    <source>
        <dbReference type="EMBL" id="AXL95193.1"/>
    </source>
</evidence>
<dbReference type="InterPro" id="IPR013644">
    <property type="entry name" value="DXP_reductoisomerase_C"/>
</dbReference>
<dbReference type="GO" id="GO:0030604">
    <property type="term" value="F:1-deoxy-D-xylulose-5-phosphate reductoisomerase activity"/>
    <property type="evidence" value="ECO:0007669"/>
    <property type="project" value="UniProtKB-EC"/>
</dbReference>
<feature type="domain" description="1-deoxy-D-xylulose 5-phosphate reductoisomerase C-terminal" evidence="19">
    <location>
        <begin position="192"/>
        <end position="297"/>
    </location>
</feature>
<dbReference type="GO" id="GO:0030145">
    <property type="term" value="F:manganese ion binding"/>
    <property type="evidence" value="ECO:0007669"/>
    <property type="project" value="TreeGrafter"/>
</dbReference>
<feature type="domain" description="DXP reductoisomerase C-terminal" evidence="20">
    <location>
        <begin position="331"/>
        <end position="446"/>
    </location>
</feature>
<comment type="pathway">
    <text evidence="4">Isoprenoid biosynthesis; isopentenyl diphosphate biosynthesis via DXP pathway; isopentenyl diphosphate from 1-deoxy-D-xylulose 5-phosphate: step 1/6.</text>
</comment>
<comment type="subcellular location">
    <subcellularLocation>
        <location evidence="3">Plastid</location>
        <location evidence="3">Apicoplast</location>
    </subcellularLocation>
</comment>